<keyword evidence="15" id="KW-1185">Reference proteome</keyword>
<evidence type="ECO:0000256" key="10">
    <source>
        <dbReference type="PROSITE-ProRule" id="PRU00024"/>
    </source>
</evidence>
<reference evidence="14 15" key="1">
    <citation type="submission" date="2019-04" db="EMBL/GenBank/DDBJ databases">
        <title>The sequence and de novo assembly of Takifugu bimaculatus genome using PacBio and Hi-C technologies.</title>
        <authorList>
            <person name="Xu P."/>
            <person name="Liu B."/>
            <person name="Zhou Z."/>
        </authorList>
    </citation>
    <scope>NUCLEOTIDE SEQUENCE [LARGE SCALE GENOMIC DNA]</scope>
    <source>
        <strain evidence="14">TB-2018</strain>
        <tissue evidence="14">Muscle</tissue>
    </source>
</reference>
<dbReference type="InterPro" id="IPR047058">
    <property type="entry name" value="TIF1b_Bbox2_Znf"/>
</dbReference>
<evidence type="ECO:0000256" key="11">
    <source>
        <dbReference type="SAM" id="MobiDB-lite"/>
    </source>
</evidence>
<proteinExistence type="predicted"/>
<dbReference type="SMART" id="SM00502">
    <property type="entry name" value="BBC"/>
    <property type="match status" value="1"/>
</dbReference>
<keyword evidence="5" id="KW-0833">Ubl conjugation pathway</keyword>
<feature type="compositionally biased region" description="Pro residues" evidence="11">
    <location>
        <begin position="462"/>
        <end position="472"/>
    </location>
</feature>
<dbReference type="PROSITE" id="PS50119">
    <property type="entry name" value="ZF_BBOX"/>
    <property type="match status" value="2"/>
</dbReference>
<keyword evidence="7" id="KW-0175">Coiled coil</keyword>
<dbReference type="PANTHER" id="PTHR45915:SF4">
    <property type="entry name" value="TRANSCRIPTION INTERMEDIARY FACTOR 1-ALPHA"/>
    <property type="match status" value="1"/>
</dbReference>
<dbReference type="CDD" id="cd19829">
    <property type="entry name" value="Bbox2_TIF1b_C-VI"/>
    <property type="match status" value="1"/>
</dbReference>
<feature type="domain" description="RING-type" evidence="12">
    <location>
        <begin position="42"/>
        <end position="99"/>
    </location>
</feature>
<gene>
    <name evidence="14" type="ORF">fugu_019613</name>
</gene>
<feature type="domain" description="B box-type" evidence="13">
    <location>
        <begin position="127"/>
        <end position="180"/>
    </location>
</feature>
<sequence>MDVNANTDADDFVIIVENEAESLPAEDERTKQQSTYELMDTCPICKLSFNNREPKLLPCLHSFCKRCVPAPHRNADPRQDSIGHVDINKAYGAVRCPVCMQECREVDILDNFFVKDSAEVPSSTVEKTSQMCMSCDDNTEATGYCVECVEFLCVTCIEAHQRVKFTRDHTIRQKEEMSPETVGMSTQKPVFCDIHKQEPLKLFCETCDRLTCRDCQLLKHKDHNYQFLEDAYKNHRHYLENMTHQLQEKRKGVEEMSSYISKGLQQVEENRKSVTNEIKKSICNLIMEINRKGKILLNHLETLTKDHNSSLKKQQDDVNSLMRQLDHVIRFTKWATGSQSGTALLYCKRLIIFQIHYLMRASCSPSIVPQNLVRFQCRSGFWASNLDLGTLMVEKSPGWPPSTNHQQGPRTEAPPPGLSGSVSQQRQSTLAQLQMQVDKISQQLHRQPHPNHWSWHQNTRLPGPPGLPPPTRPILGPSSPSQSLSQPVRKYGGAQPNTRSPTSSLVQNSGFPATQSLKELINSSNFPPKSVHLTPGGTQMPLQQRETTLLRRSEGGGSFPSVSISLPKPGFTVSVGPAVADKFSTMSNKPVQVRQSSPSAKPVIFRQKHRDMLEPQFGDFVCPLSQASEEDLARSRHCHQGRTRGRGRGSFCKGITKPTGGQGVLETYYFKAACGM</sequence>
<evidence type="ECO:0000256" key="3">
    <source>
        <dbReference type="ARBA" id="ARBA00022737"/>
    </source>
</evidence>
<dbReference type="SUPFAM" id="SSF57845">
    <property type="entry name" value="B-box zinc-binding domain"/>
    <property type="match status" value="1"/>
</dbReference>
<evidence type="ECO:0000313" key="15">
    <source>
        <dbReference type="Proteomes" id="UP000516260"/>
    </source>
</evidence>
<evidence type="ECO:0000256" key="4">
    <source>
        <dbReference type="ARBA" id="ARBA00022771"/>
    </source>
</evidence>
<dbReference type="CDD" id="cd16585">
    <property type="entry name" value="RING-HC_TIF1_C-VI"/>
    <property type="match status" value="1"/>
</dbReference>
<feature type="region of interest" description="Disordered" evidence="11">
    <location>
        <begin position="394"/>
        <end position="509"/>
    </location>
</feature>
<evidence type="ECO:0008006" key="16">
    <source>
        <dbReference type="Google" id="ProtNLM"/>
    </source>
</evidence>
<evidence type="ECO:0000256" key="7">
    <source>
        <dbReference type="ARBA" id="ARBA00023054"/>
    </source>
</evidence>
<dbReference type="FunFam" id="3.30.160.60:FF:000074">
    <property type="entry name" value="Tripartite motif containing 66"/>
    <property type="match status" value="1"/>
</dbReference>
<dbReference type="GO" id="GO:0000785">
    <property type="term" value="C:chromatin"/>
    <property type="evidence" value="ECO:0007669"/>
    <property type="project" value="TreeGrafter"/>
</dbReference>
<name>A0A4Z2BG09_9TELE</name>
<feature type="domain" description="B box-type" evidence="13">
    <location>
        <begin position="187"/>
        <end position="228"/>
    </location>
</feature>
<dbReference type="GO" id="GO:0005634">
    <property type="term" value="C:nucleus"/>
    <property type="evidence" value="ECO:0007669"/>
    <property type="project" value="UniProtKB-SubCell"/>
</dbReference>
<keyword evidence="6" id="KW-0862">Zinc</keyword>
<dbReference type="SUPFAM" id="SSF57850">
    <property type="entry name" value="RING/U-box"/>
    <property type="match status" value="1"/>
</dbReference>
<dbReference type="InterPro" id="IPR017907">
    <property type="entry name" value="Znf_RING_CS"/>
</dbReference>
<dbReference type="InterPro" id="IPR003649">
    <property type="entry name" value="Bbox_C"/>
</dbReference>
<keyword evidence="2" id="KW-0479">Metal-binding</keyword>
<evidence type="ECO:0000313" key="14">
    <source>
        <dbReference type="EMBL" id="TNM91233.1"/>
    </source>
</evidence>
<comment type="caution">
    <text evidence="14">The sequence shown here is derived from an EMBL/GenBank/DDBJ whole genome shotgun (WGS) entry which is preliminary data.</text>
</comment>
<dbReference type="SMART" id="SM00336">
    <property type="entry name" value="BBOX"/>
    <property type="match status" value="2"/>
</dbReference>
<evidence type="ECO:0000256" key="2">
    <source>
        <dbReference type="ARBA" id="ARBA00022723"/>
    </source>
</evidence>
<dbReference type="Pfam" id="PF13445">
    <property type="entry name" value="zf-RING_UBOX"/>
    <property type="match status" value="1"/>
</dbReference>
<evidence type="ECO:0000256" key="1">
    <source>
        <dbReference type="ARBA" id="ARBA00004123"/>
    </source>
</evidence>
<protein>
    <recommendedName>
        <fullName evidence="16">RING-type domain-containing protein</fullName>
    </recommendedName>
</protein>
<accession>A0A4Z2BG09</accession>
<evidence type="ECO:0000256" key="6">
    <source>
        <dbReference type="ARBA" id="ARBA00022833"/>
    </source>
</evidence>
<dbReference type="SMART" id="SM00184">
    <property type="entry name" value="RING"/>
    <property type="match status" value="1"/>
</dbReference>
<dbReference type="PROSITE" id="PS50089">
    <property type="entry name" value="ZF_RING_2"/>
    <property type="match status" value="1"/>
</dbReference>
<dbReference type="AlphaFoldDB" id="A0A4Z2BG09"/>
<dbReference type="PANTHER" id="PTHR45915">
    <property type="entry name" value="TRANSCRIPTION INTERMEDIARY FACTOR"/>
    <property type="match status" value="1"/>
</dbReference>
<evidence type="ECO:0000259" key="13">
    <source>
        <dbReference type="PROSITE" id="PS50119"/>
    </source>
</evidence>
<feature type="compositionally biased region" description="Low complexity" evidence="11">
    <location>
        <begin position="473"/>
        <end position="487"/>
    </location>
</feature>
<feature type="compositionally biased region" description="Polar residues" evidence="11">
    <location>
        <begin position="420"/>
        <end position="445"/>
    </location>
</feature>
<keyword evidence="4 10" id="KW-0863">Zinc-finger</keyword>
<feature type="compositionally biased region" description="Polar residues" evidence="11">
    <location>
        <begin position="495"/>
        <end position="509"/>
    </location>
</feature>
<dbReference type="InterPro" id="IPR013083">
    <property type="entry name" value="Znf_RING/FYVE/PHD"/>
</dbReference>
<dbReference type="Pfam" id="PF00643">
    <property type="entry name" value="zf-B_box"/>
    <property type="match status" value="1"/>
</dbReference>
<dbReference type="EMBL" id="SWLE01000015">
    <property type="protein sequence ID" value="TNM91233.1"/>
    <property type="molecule type" value="Genomic_DNA"/>
</dbReference>
<dbReference type="PROSITE" id="PS00518">
    <property type="entry name" value="ZF_RING_1"/>
    <property type="match status" value="1"/>
</dbReference>
<dbReference type="InterPro" id="IPR001841">
    <property type="entry name" value="Znf_RING"/>
</dbReference>
<dbReference type="InterPro" id="IPR027370">
    <property type="entry name" value="Znf-RING_euk"/>
</dbReference>
<comment type="subcellular location">
    <subcellularLocation>
        <location evidence="1">Nucleus</location>
    </subcellularLocation>
</comment>
<dbReference type="GO" id="GO:0008270">
    <property type="term" value="F:zinc ion binding"/>
    <property type="evidence" value="ECO:0007669"/>
    <property type="project" value="UniProtKB-KW"/>
</dbReference>
<keyword evidence="9" id="KW-0539">Nucleus</keyword>
<evidence type="ECO:0000256" key="9">
    <source>
        <dbReference type="ARBA" id="ARBA00023242"/>
    </source>
</evidence>
<keyword evidence="8" id="KW-0103">Bromodomain</keyword>
<dbReference type="Proteomes" id="UP000516260">
    <property type="component" value="Chromosome 22"/>
</dbReference>
<keyword evidence="3" id="KW-0677">Repeat</keyword>
<evidence type="ECO:0000259" key="12">
    <source>
        <dbReference type="PROSITE" id="PS50089"/>
    </source>
</evidence>
<dbReference type="Gene3D" id="3.30.40.10">
    <property type="entry name" value="Zinc/RING finger domain, C3HC4 (zinc finger)"/>
    <property type="match status" value="1"/>
</dbReference>
<dbReference type="InterPro" id="IPR000315">
    <property type="entry name" value="Znf_B-box"/>
</dbReference>
<organism evidence="14 15">
    <name type="scientific">Takifugu bimaculatus</name>
    <dbReference type="NCBI Taxonomy" id="433685"/>
    <lineage>
        <taxon>Eukaryota</taxon>
        <taxon>Metazoa</taxon>
        <taxon>Chordata</taxon>
        <taxon>Craniata</taxon>
        <taxon>Vertebrata</taxon>
        <taxon>Euteleostomi</taxon>
        <taxon>Actinopterygii</taxon>
        <taxon>Neopterygii</taxon>
        <taxon>Teleostei</taxon>
        <taxon>Neoteleostei</taxon>
        <taxon>Acanthomorphata</taxon>
        <taxon>Eupercaria</taxon>
        <taxon>Tetraodontiformes</taxon>
        <taxon>Tetradontoidea</taxon>
        <taxon>Tetraodontidae</taxon>
        <taxon>Takifugu</taxon>
    </lineage>
</organism>
<dbReference type="Gene3D" id="3.30.160.60">
    <property type="entry name" value="Classic Zinc Finger"/>
    <property type="match status" value="1"/>
</dbReference>
<evidence type="ECO:0000256" key="8">
    <source>
        <dbReference type="ARBA" id="ARBA00023117"/>
    </source>
</evidence>
<evidence type="ECO:0000256" key="5">
    <source>
        <dbReference type="ARBA" id="ARBA00022786"/>
    </source>
</evidence>